<dbReference type="AlphaFoldDB" id="A0A645B4F8"/>
<organism evidence="4">
    <name type="scientific">bioreactor metagenome</name>
    <dbReference type="NCBI Taxonomy" id="1076179"/>
    <lineage>
        <taxon>unclassified sequences</taxon>
        <taxon>metagenomes</taxon>
        <taxon>ecological metagenomes</taxon>
    </lineage>
</organism>
<dbReference type="Pfam" id="PF00583">
    <property type="entry name" value="Acetyltransf_1"/>
    <property type="match status" value="1"/>
</dbReference>
<reference evidence="4" key="1">
    <citation type="submission" date="2019-08" db="EMBL/GenBank/DDBJ databases">
        <authorList>
            <person name="Kucharzyk K."/>
            <person name="Murdoch R.W."/>
            <person name="Higgins S."/>
            <person name="Loffler F."/>
        </authorList>
    </citation>
    <scope>NUCLEOTIDE SEQUENCE</scope>
</reference>
<feature type="domain" description="N-acetyltransferase" evidence="3">
    <location>
        <begin position="17"/>
        <end position="152"/>
    </location>
</feature>
<dbReference type="InterPro" id="IPR016181">
    <property type="entry name" value="Acyl_CoA_acyltransferase"/>
</dbReference>
<evidence type="ECO:0000313" key="4">
    <source>
        <dbReference type="EMBL" id="MPM58053.1"/>
    </source>
</evidence>
<gene>
    <name evidence="4" type="ORF">SDC9_104882</name>
</gene>
<comment type="caution">
    <text evidence="4">The sequence shown here is derived from an EMBL/GenBank/DDBJ whole genome shotgun (WGS) entry which is preliminary data.</text>
</comment>
<evidence type="ECO:0000256" key="2">
    <source>
        <dbReference type="ARBA" id="ARBA00023315"/>
    </source>
</evidence>
<proteinExistence type="predicted"/>
<dbReference type="InterPro" id="IPR050680">
    <property type="entry name" value="YpeA/RimI_acetyltransf"/>
</dbReference>
<dbReference type="PANTHER" id="PTHR43420">
    <property type="entry name" value="ACETYLTRANSFERASE"/>
    <property type="match status" value="1"/>
</dbReference>
<dbReference type="SUPFAM" id="SSF55729">
    <property type="entry name" value="Acyl-CoA N-acyltransferases (Nat)"/>
    <property type="match status" value="1"/>
</dbReference>
<sequence length="152" mass="17331">MTNKFSIRQVDSSEGIMLVKAFNKLLEQEMIVLLPAFMQELVTDDGNDDPVYWEKIRAGKQGFALIAYLDALPVGMALIQEHETAHLESLIIDPPFRHQGLATALIKEAKERCRQHGYRMMNLNVLVNNDKAYACYLKEGFVPYRTNMAVKL</sequence>
<keyword evidence="2" id="KW-0012">Acyltransferase</keyword>
<evidence type="ECO:0000256" key="1">
    <source>
        <dbReference type="ARBA" id="ARBA00022679"/>
    </source>
</evidence>
<dbReference type="Gene3D" id="3.40.630.30">
    <property type="match status" value="1"/>
</dbReference>
<dbReference type="InterPro" id="IPR000182">
    <property type="entry name" value="GNAT_dom"/>
</dbReference>
<dbReference type="CDD" id="cd04301">
    <property type="entry name" value="NAT_SF"/>
    <property type="match status" value="1"/>
</dbReference>
<accession>A0A645B4F8</accession>
<name>A0A645B4F8_9ZZZZ</name>
<evidence type="ECO:0000259" key="3">
    <source>
        <dbReference type="PROSITE" id="PS51186"/>
    </source>
</evidence>
<protein>
    <recommendedName>
        <fullName evidence="3">N-acetyltransferase domain-containing protein</fullName>
    </recommendedName>
</protein>
<dbReference type="PROSITE" id="PS51186">
    <property type="entry name" value="GNAT"/>
    <property type="match status" value="1"/>
</dbReference>
<keyword evidence="1" id="KW-0808">Transferase</keyword>
<dbReference type="GO" id="GO:0016747">
    <property type="term" value="F:acyltransferase activity, transferring groups other than amino-acyl groups"/>
    <property type="evidence" value="ECO:0007669"/>
    <property type="project" value="InterPro"/>
</dbReference>
<dbReference type="EMBL" id="VSSQ01016576">
    <property type="protein sequence ID" value="MPM58053.1"/>
    <property type="molecule type" value="Genomic_DNA"/>
</dbReference>